<sequence>MMTLIGGYETKYIIDEYSVKQAQIGLFTVFLQIKPSGEKISEKKKNMGILVGASSRSESAKNDLQAVSTRTPGFSSVKDLGGASTEDAVTRGSKEHFFVQGMGDLNLLFEFEGEDDEEEDNDILETQFYC</sequence>
<dbReference type="Proteomes" id="UP000887565">
    <property type="component" value="Unplaced"/>
</dbReference>
<dbReference type="AlphaFoldDB" id="A0A915L620"/>
<accession>A0A915L620</accession>
<evidence type="ECO:0000313" key="1">
    <source>
        <dbReference type="Proteomes" id="UP000887565"/>
    </source>
</evidence>
<protein>
    <submittedName>
        <fullName evidence="2">Uncharacterized protein</fullName>
    </submittedName>
</protein>
<evidence type="ECO:0000313" key="2">
    <source>
        <dbReference type="WBParaSite" id="nRc.2.0.1.t45968-RA"/>
    </source>
</evidence>
<keyword evidence="1" id="KW-1185">Reference proteome</keyword>
<reference evidence="2" key="1">
    <citation type="submission" date="2022-11" db="UniProtKB">
        <authorList>
            <consortium name="WormBaseParasite"/>
        </authorList>
    </citation>
    <scope>IDENTIFICATION</scope>
</reference>
<name>A0A915L620_ROMCU</name>
<proteinExistence type="predicted"/>
<dbReference type="WBParaSite" id="nRc.2.0.1.t45968-RA">
    <property type="protein sequence ID" value="nRc.2.0.1.t45968-RA"/>
    <property type="gene ID" value="nRc.2.0.1.g45968"/>
</dbReference>
<organism evidence="1 2">
    <name type="scientific">Romanomermis culicivorax</name>
    <name type="common">Nematode worm</name>
    <dbReference type="NCBI Taxonomy" id="13658"/>
    <lineage>
        <taxon>Eukaryota</taxon>
        <taxon>Metazoa</taxon>
        <taxon>Ecdysozoa</taxon>
        <taxon>Nematoda</taxon>
        <taxon>Enoplea</taxon>
        <taxon>Dorylaimia</taxon>
        <taxon>Mermithida</taxon>
        <taxon>Mermithoidea</taxon>
        <taxon>Mermithidae</taxon>
        <taxon>Romanomermis</taxon>
    </lineage>
</organism>